<evidence type="ECO:0000313" key="2">
    <source>
        <dbReference type="EMBL" id="KAF8667788.1"/>
    </source>
</evidence>
<feature type="chain" id="PRO_5033036982" evidence="1">
    <location>
        <begin position="21"/>
        <end position="63"/>
    </location>
</feature>
<feature type="signal peptide" evidence="1">
    <location>
        <begin position="1"/>
        <end position="20"/>
    </location>
</feature>
<comment type="caution">
    <text evidence="2">The sequence shown here is derived from an EMBL/GenBank/DDBJ whole genome shotgun (WGS) entry which is preliminary data.</text>
</comment>
<reference evidence="2" key="1">
    <citation type="submission" date="2020-07" db="EMBL/GenBank/DDBJ databases">
        <title>Genome sequence and genetic diversity analysis of an under-domesticated orphan crop, white fonio (Digitaria exilis).</title>
        <authorList>
            <person name="Bennetzen J.L."/>
            <person name="Chen S."/>
            <person name="Ma X."/>
            <person name="Wang X."/>
            <person name="Yssel A.E.J."/>
            <person name="Chaluvadi S.R."/>
            <person name="Johnson M."/>
            <person name="Gangashetty P."/>
            <person name="Hamidou F."/>
            <person name="Sanogo M.D."/>
            <person name="Zwaenepoel A."/>
            <person name="Wallace J."/>
            <person name="Van De Peer Y."/>
            <person name="Van Deynze A."/>
        </authorList>
    </citation>
    <scope>NUCLEOTIDE SEQUENCE</scope>
    <source>
        <tissue evidence="2">Leaves</tissue>
    </source>
</reference>
<protein>
    <submittedName>
        <fullName evidence="2">Uncharacterized protein</fullName>
    </submittedName>
</protein>
<sequence>MARAVLLAVVLMQCCNAILAARPLLAAPAVAGGDGGWLGFIMQMLDKGGPSGPPPGGNPCCGQ</sequence>
<organism evidence="2 3">
    <name type="scientific">Digitaria exilis</name>
    <dbReference type="NCBI Taxonomy" id="1010633"/>
    <lineage>
        <taxon>Eukaryota</taxon>
        <taxon>Viridiplantae</taxon>
        <taxon>Streptophyta</taxon>
        <taxon>Embryophyta</taxon>
        <taxon>Tracheophyta</taxon>
        <taxon>Spermatophyta</taxon>
        <taxon>Magnoliopsida</taxon>
        <taxon>Liliopsida</taxon>
        <taxon>Poales</taxon>
        <taxon>Poaceae</taxon>
        <taxon>PACMAD clade</taxon>
        <taxon>Panicoideae</taxon>
        <taxon>Panicodae</taxon>
        <taxon>Paniceae</taxon>
        <taxon>Anthephorinae</taxon>
        <taxon>Digitaria</taxon>
    </lineage>
</organism>
<accession>A0A835E426</accession>
<dbReference type="Proteomes" id="UP000636709">
    <property type="component" value="Unassembled WGS sequence"/>
</dbReference>
<dbReference type="EMBL" id="JACEFO010002295">
    <property type="protein sequence ID" value="KAF8667788.1"/>
    <property type="molecule type" value="Genomic_DNA"/>
</dbReference>
<evidence type="ECO:0000256" key="1">
    <source>
        <dbReference type="SAM" id="SignalP"/>
    </source>
</evidence>
<dbReference type="AlphaFoldDB" id="A0A835E426"/>
<keyword evidence="3" id="KW-1185">Reference proteome</keyword>
<evidence type="ECO:0000313" key="3">
    <source>
        <dbReference type="Proteomes" id="UP000636709"/>
    </source>
</evidence>
<keyword evidence="1" id="KW-0732">Signal</keyword>
<gene>
    <name evidence="2" type="ORF">HU200_052599</name>
</gene>
<name>A0A835E426_9POAL</name>
<proteinExistence type="predicted"/>